<accession>A0AAD9WGF3</accession>
<protein>
    <recommendedName>
        <fullName evidence="3">SET domain-containing protein</fullName>
    </recommendedName>
</protein>
<organism evidence="1 2">
    <name type="scientific">Eucalyptus grandis</name>
    <name type="common">Flooded gum</name>
    <dbReference type="NCBI Taxonomy" id="71139"/>
    <lineage>
        <taxon>Eukaryota</taxon>
        <taxon>Viridiplantae</taxon>
        <taxon>Streptophyta</taxon>
        <taxon>Embryophyta</taxon>
        <taxon>Tracheophyta</taxon>
        <taxon>Spermatophyta</taxon>
        <taxon>Magnoliopsida</taxon>
        <taxon>eudicotyledons</taxon>
        <taxon>Gunneridae</taxon>
        <taxon>Pentapetalae</taxon>
        <taxon>rosids</taxon>
        <taxon>malvids</taxon>
        <taxon>Myrtales</taxon>
        <taxon>Myrtaceae</taxon>
        <taxon>Myrtoideae</taxon>
        <taxon>Eucalypteae</taxon>
        <taxon>Eucalyptus</taxon>
    </lineage>
</organism>
<evidence type="ECO:0008006" key="3">
    <source>
        <dbReference type="Google" id="ProtNLM"/>
    </source>
</evidence>
<name>A0AAD9WGF3_EUCGR</name>
<evidence type="ECO:0000313" key="1">
    <source>
        <dbReference type="EMBL" id="KAK2630961.1"/>
    </source>
</evidence>
<gene>
    <name evidence="1" type="ORF">EUGRSUZ_L03644</name>
</gene>
<dbReference type="Proteomes" id="UP000030711">
    <property type="component" value="Unassembled WGS sequence"/>
</dbReference>
<dbReference type="AlphaFoldDB" id="A0AAD9WGF3"/>
<keyword evidence="2" id="KW-1185">Reference proteome</keyword>
<sequence length="190" mass="21427">MKIQFADGALKTCLIPIAGFLNHSFRMSRPCHAEKQCYLSYGNFSNIDGSQDVCSDEFDASSGTTHMVRGTWFSDNHSIFHYGLPAPLLNHFRRAREDILDADSPLLEKLKIEIEILEDLSLTFSGMMENLSEVDSESRENMDWDVKLAEEYKNLQRRIISSILSSCYAGSKLVEDELCKSLAKDDGSPC</sequence>
<proteinExistence type="predicted"/>
<dbReference type="EMBL" id="MU852187">
    <property type="protein sequence ID" value="KAK2630961.1"/>
    <property type="molecule type" value="Genomic_DNA"/>
</dbReference>
<evidence type="ECO:0000313" key="2">
    <source>
        <dbReference type="Proteomes" id="UP000030711"/>
    </source>
</evidence>
<comment type="caution">
    <text evidence="1">The sequence shown here is derived from an EMBL/GenBank/DDBJ whole genome shotgun (WGS) entry which is preliminary data.</text>
</comment>
<reference evidence="1 2" key="1">
    <citation type="journal article" date="2014" name="Nature">
        <title>The genome of Eucalyptus grandis.</title>
        <authorList>
            <person name="Myburg A.A."/>
            <person name="Grattapaglia D."/>
            <person name="Tuskan G.A."/>
            <person name="Hellsten U."/>
            <person name="Hayes R.D."/>
            <person name="Grimwood J."/>
            <person name="Jenkins J."/>
            <person name="Lindquist E."/>
            <person name="Tice H."/>
            <person name="Bauer D."/>
            <person name="Goodstein D.M."/>
            <person name="Dubchak I."/>
            <person name="Poliakov A."/>
            <person name="Mizrachi E."/>
            <person name="Kullan A.R."/>
            <person name="Hussey S.G."/>
            <person name="Pinard D."/>
            <person name="van der Merwe K."/>
            <person name="Singh P."/>
            <person name="van Jaarsveld I."/>
            <person name="Silva-Junior O.B."/>
            <person name="Togawa R.C."/>
            <person name="Pappas M.R."/>
            <person name="Faria D.A."/>
            <person name="Sansaloni C.P."/>
            <person name="Petroli C.D."/>
            <person name="Yang X."/>
            <person name="Ranjan P."/>
            <person name="Tschaplinski T.J."/>
            <person name="Ye C.Y."/>
            <person name="Li T."/>
            <person name="Sterck L."/>
            <person name="Vanneste K."/>
            <person name="Murat F."/>
            <person name="Soler M."/>
            <person name="Clemente H.S."/>
            <person name="Saidi N."/>
            <person name="Cassan-Wang H."/>
            <person name="Dunand C."/>
            <person name="Hefer C.A."/>
            <person name="Bornberg-Bauer E."/>
            <person name="Kersting A.R."/>
            <person name="Vining K."/>
            <person name="Amarasinghe V."/>
            <person name="Ranik M."/>
            <person name="Naithani S."/>
            <person name="Elser J."/>
            <person name="Boyd A.E."/>
            <person name="Liston A."/>
            <person name="Spatafora J.W."/>
            <person name="Dharmwardhana P."/>
            <person name="Raja R."/>
            <person name="Sullivan C."/>
            <person name="Romanel E."/>
            <person name="Alves-Ferreira M."/>
            <person name="Kulheim C."/>
            <person name="Foley W."/>
            <person name="Carocha V."/>
            <person name="Paiva J."/>
            <person name="Kudrna D."/>
            <person name="Brommonschenkel S.H."/>
            <person name="Pasquali G."/>
            <person name="Byrne M."/>
            <person name="Rigault P."/>
            <person name="Tibbits J."/>
            <person name="Spokevicius A."/>
            <person name="Jones R.C."/>
            <person name="Steane D.A."/>
            <person name="Vaillancourt R.E."/>
            <person name="Potts B.M."/>
            <person name="Joubert F."/>
            <person name="Barry K."/>
            <person name="Pappas G.J."/>
            <person name="Strauss S.H."/>
            <person name="Jaiswal P."/>
            <person name="Grima-Pettenati J."/>
            <person name="Salse J."/>
            <person name="Van de Peer Y."/>
            <person name="Rokhsar D.S."/>
            <person name="Schmutz J."/>
        </authorList>
    </citation>
    <scope>NUCLEOTIDE SEQUENCE [LARGE SCALE GENOMIC DNA]</scope>
    <source>
        <strain evidence="2">cv. BRASUZ1</strain>
        <tissue evidence="1">Leaf extractions</tissue>
    </source>
</reference>